<evidence type="ECO:0000256" key="3">
    <source>
        <dbReference type="ARBA" id="ARBA00023054"/>
    </source>
</evidence>
<reference evidence="10" key="2">
    <citation type="journal article" date="2007" name="PLoS Biol.">
        <title>Survey sequencing and comparative analysis of the elephant shark (Callorhinchus milii) genome.</title>
        <authorList>
            <person name="Venkatesh B."/>
            <person name="Kirkness E.F."/>
            <person name="Loh Y.H."/>
            <person name="Halpern A.L."/>
            <person name="Lee A.P."/>
            <person name="Johnson J."/>
            <person name="Dandona N."/>
            <person name="Viswanathan L.D."/>
            <person name="Tay A."/>
            <person name="Venter J.C."/>
            <person name="Strausberg R.L."/>
            <person name="Brenner S."/>
        </authorList>
    </citation>
    <scope>NUCLEOTIDE SEQUENCE [LARGE SCALE GENOMIC DNA]</scope>
</reference>
<dbReference type="Pfam" id="PF18111">
    <property type="entry name" value="RPGR1_C"/>
    <property type="match status" value="1"/>
</dbReference>
<feature type="compositionally biased region" description="Basic and acidic residues" evidence="7">
    <location>
        <begin position="1295"/>
        <end position="1305"/>
    </location>
</feature>
<feature type="compositionally biased region" description="Polar residues" evidence="7">
    <location>
        <begin position="1233"/>
        <end position="1247"/>
    </location>
</feature>
<dbReference type="GO" id="GO:0005856">
    <property type="term" value="C:cytoskeleton"/>
    <property type="evidence" value="ECO:0007669"/>
    <property type="project" value="UniProtKB-ARBA"/>
</dbReference>
<dbReference type="PANTHER" id="PTHR14240:SF1">
    <property type="entry name" value="PROTEIN FANTOM-RELATED"/>
    <property type="match status" value="1"/>
</dbReference>
<evidence type="ECO:0000256" key="4">
    <source>
        <dbReference type="ARBA" id="ARBA00023069"/>
    </source>
</evidence>
<comment type="similarity">
    <text evidence="2">Belongs to the RPGRIP1 family.</text>
</comment>
<gene>
    <name evidence="9" type="primary">rpgrip1l</name>
</gene>
<evidence type="ECO:0000259" key="8">
    <source>
        <dbReference type="PROSITE" id="PS50004"/>
    </source>
</evidence>
<accession>A0A4W3JWM4</accession>
<feature type="region of interest" description="Disordered" evidence="7">
    <location>
        <begin position="1051"/>
        <end position="1428"/>
    </location>
</feature>
<dbReference type="InterPro" id="IPR021656">
    <property type="entry name" value="C2-C2_1"/>
</dbReference>
<keyword evidence="3 6" id="KW-0175">Coiled coil</keyword>
<dbReference type="InterPro" id="IPR031139">
    <property type="entry name" value="RPGRIP1_fam"/>
</dbReference>
<dbReference type="STRING" id="7868.ENSCMIP00000042598"/>
<feature type="coiled-coil region" evidence="6">
    <location>
        <begin position="202"/>
        <end position="243"/>
    </location>
</feature>
<dbReference type="GO" id="GO:0032391">
    <property type="term" value="C:photoreceptor connecting cilium"/>
    <property type="evidence" value="ECO:0007669"/>
    <property type="project" value="TreeGrafter"/>
</dbReference>
<sequence>MSDLADETAGDLPVKDVGLCLAGIGGLQESSAAQNARARQAVSRISREELEDRFLRLHDENFLLKQHARKQEDKIKRMATKLIRLVTDRKRSELESGGTKRVGRDIEMEEMIEELQEKVCELEKQNEGLRNRLVACKQQLQVQGRRQTPYNYVQSRINTGLRKVNEVASMQENLKRGIRVQDPEPAAKYTQTIQPRYGHSLLEEARAEIRNLENVIESYKTQMEEMEQSAEILREQIKKKEQGYEESLLQLREHQATGQRIAIRDNVEMIRLQKQFAEKATAFTVMEGKLLQIQENQRTMKASHDAFMNKVDELNTQLKEERCKCLCLEKQLHSASFSRRITEELQERVTDLQKEKDLLKENYDKLFNSAFDMTHEQQWKLKEQQLKLQIAQLETALKSDLADKNEILDKIKLEREQNERLSQENKELQLHYLQHKQQLDELKDRMKFFTKESDIDVAELSEALMLIKVRNNQKKGNLEFLEKLEDDINKDLERSMRELQARHAETVQELEKTRNMLIMQYKINKDYQSEVDTVTRKMEDNKREYEMKLDQYAQLLDIRADRIRKLEAQLKDIAYGTKQFKFKPEITADDKVDEFDETIHLERGENLFEIHINTLIFSPEALQAFSEQEPATFCTFAFYDYELQSTPVVHGLQPVYDFTSQYIVRVDDFFLQYLQKNTVKLELQFTFGTDYETIAVCQLRMHEILEKNGRIFGTTNLVGIRGDVKDYGTLEYWIRLRVPMDQAIRLYKERTKALGYIVSNLKADDKTPEVPTISQINTSPLADGNLNELYITIKFCSNLQTERRNGQPSPYVVYKFFDFADHDTSIIPNTNEPQFDDHFSFPVPMNADLDKYLKSESLHIYVFDDEEPDNTFYLGKANVPLISLAHDKYITGTFELRNSEGQANGTVNVVLKWQNSYFPPSGSTMTVEQAEVVPKQEPEKLPIEEELKASPLSKPSSGTVVKMPPTPKPRKLYIDSGKQERRVSFADPSATISRSSTVVEKKLEEVESIPAKPEQISQVKQGCSLVRKKQEEAKIEPGTDDTVVETKLEEVENISAKPEENSQVKRSPSVVAKQREEVNSSEKDETIPQVKRTSSVSDRTLEEIRSAAGEAEAGNQVKRTPSGRKLEESKSGTGTDEPVNQVKQSPSDRKLGETKSAPGTAEPVSQVKRTPSGRKLQETKSAAGTDEAVSQVKQSPSDRKLGETESAAGTVEPVSQVKRTPSGRKLEEAKSAAGTNEPISQVKQTPSVRKLQEIKSATGTVEAVSQIKRTPSGRKLDETKSATGVDEPVSQIKRTPSDRKLEETKSAAGTVEPVSELKRTPSIVAQKREEVEVTPQTAEPAIQDGKGTALEDGAEPNFEKVQEEGELSELSDGQVAFPSGQSGAISEESETIDVKESDQDGNDAQATDIDESITDSDDSIVPGWPSKDIKQPSEKIRIEIVSLTINNNAPILKDETVQRLFVEYKFCNLPAEETPLSLPKPSSGQWIHYNYSNVIHVDEENNQQRRQFLKSVLQGLESNLESIRFTIVSDPPEDEQELECEDVGFAHINLREIFQKGEDVIEKDIDIVYPQGGTEVIGKVKVTVEALEVLRNISKENGRQL</sequence>
<dbReference type="InParanoid" id="A0A4W3JWM4"/>
<evidence type="ECO:0000256" key="5">
    <source>
        <dbReference type="ARBA" id="ARBA00023273"/>
    </source>
</evidence>
<dbReference type="GO" id="GO:1905515">
    <property type="term" value="P:non-motile cilium assembly"/>
    <property type="evidence" value="ECO:0007669"/>
    <property type="project" value="TreeGrafter"/>
</dbReference>
<reference evidence="10" key="3">
    <citation type="journal article" date="2014" name="Nature">
        <title>Elephant shark genome provides unique insights into gnathostome evolution.</title>
        <authorList>
            <consortium name="International Elephant Shark Genome Sequencing Consortium"/>
            <person name="Venkatesh B."/>
            <person name="Lee A.P."/>
            <person name="Ravi V."/>
            <person name="Maurya A.K."/>
            <person name="Lian M.M."/>
            <person name="Swann J.B."/>
            <person name="Ohta Y."/>
            <person name="Flajnik M.F."/>
            <person name="Sutoh Y."/>
            <person name="Kasahara M."/>
            <person name="Hoon S."/>
            <person name="Gangu V."/>
            <person name="Roy S.W."/>
            <person name="Irimia M."/>
            <person name="Korzh V."/>
            <person name="Kondrychyn I."/>
            <person name="Lim Z.W."/>
            <person name="Tay B.H."/>
            <person name="Tohari S."/>
            <person name="Kong K.W."/>
            <person name="Ho S."/>
            <person name="Lorente-Galdos B."/>
            <person name="Quilez J."/>
            <person name="Marques-Bonet T."/>
            <person name="Raney B.J."/>
            <person name="Ingham P.W."/>
            <person name="Tay A."/>
            <person name="Hillier L.W."/>
            <person name="Minx P."/>
            <person name="Boehm T."/>
            <person name="Wilson R.K."/>
            <person name="Brenner S."/>
            <person name="Warren W.C."/>
        </authorList>
    </citation>
    <scope>NUCLEOTIDE SEQUENCE [LARGE SCALE GENOMIC DNA]</scope>
</reference>
<name>A0A4W3JWM4_CALMI</name>
<feature type="coiled-coil region" evidence="6">
    <location>
        <begin position="304"/>
        <end position="452"/>
    </location>
</feature>
<evidence type="ECO:0000256" key="6">
    <source>
        <dbReference type="SAM" id="Coils"/>
    </source>
</evidence>
<feature type="compositionally biased region" description="Acidic residues" evidence="7">
    <location>
        <begin position="1408"/>
        <end position="1418"/>
    </location>
</feature>
<proteinExistence type="inferred from homology"/>
<evidence type="ECO:0000256" key="1">
    <source>
        <dbReference type="ARBA" id="ARBA00004138"/>
    </source>
</evidence>
<evidence type="ECO:0000256" key="7">
    <source>
        <dbReference type="SAM" id="MobiDB-lite"/>
    </source>
</evidence>
<dbReference type="SUPFAM" id="SSF49562">
    <property type="entry name" value="C2 domain (Calcium/lipid-binding domain, CaLB)"/>
    <property type="match status" value="2"/>
</dbReference>
<feature type="region of interest" description="Disordered" evidence="7">
    <location>
        <begin position="950"/>
        <end position="971"/>
    </location>
</feature>
<keyword evidence="10" id="KW-1185">Reference proteome</keyword>
<keyword evidence="5" id="KW-0966">Cell projection</keyword>
<dbReference type="InterPro" id="IPR035892">
    <property type="entry name" value="C2_domain_sf"/>
</dbReference>
<feature type="compositionally biased region" description="Basic and acidic residues" evidence="7">
    <location>
        <begin position="1073"/>
        <end position="1086"/>
    </location>
</feature>
<feature type="domain" description="C2" evidence="8">
    <location>
        <begin position="770"/>
        <end position="894"/>
    </location>
</feature>
<dbReference type="PROSITE" id="PS50004">
    <property type="entry name" value="C2"/>
    <property type="match status" value="1"/>
</dbReference>
<evidence type="ECO:0000313" key="10">
    <source>
        <dbReference type="Proteomes" id="UP000314986"/>
    </source>
</evidence>
<protein>
    <submittedName>
        <fullName evidence="9">RPGRIP1 like</fullName>
    </submittedName>
</protein>
<dbReference type="InterPro" id="IPR041091">
    <property type="entry name" value="RPGRIP1_C"/>
</dbReference>
<dbReference type="PANTHER" id="PTHR14240">
    <property type="entry name" value="RETINITIS PIGMENTOSA GTPASE REGULATOR-INTERACTING PROTEIN"/>
    <property type="match status" value="1"/>
</dbReference>
<reference evidence="9" key="5">
    <citation type="submission" date="2025-09" db="UniProtKB">
        <authorList>
            <consortium name="Ensembl"/>
        </authorList>
    </citation>
    <scope>IDENTIFICATION</scope>
</reference>
<dbReference type="Ensembl" id="ENSCMIT00000043217.1">
    <property type="protein sequence ID" value="ENSCMIP00000042598.1"/>
    <property type="gene ID" value="ENSCMIG00000017683.1"/>
</dbReference>
<dbReference type="GO" id="GO:0046548">
    <property type="term" value="P:retinal rod cell development"/>
    <property type="evidence" value="ECO:0007669"/>
    <property type="project" value="TreeGrafter"/>
</dbReference>
<feature type="coiled-coil region" evidence="6">
    <location>
        <begin position="478"/>
        <end position="555"/>
    </location>
</feature>
<dbReference type="OMA" id="IEMYRPA"/>
<evidence type="ECO:0000313" key="9">
    <source>
        <dbReference type="Ensembl" id="ENSCMIP00000042598.1"/>
    </source>
</evidence>
<dbReference type="Pfam" id="PF00168">
    <property type="entry name" value="C2"/>
    <property type="match status" value="1"/>
</dbReference>
<dbReference type="GeneTree" id="ENSGT00520000055620"/>
<dbReference type="InterPro" id="IPR000008">
    <property type="entry name" value="C2_dom"/>
</dbReference>
<dbReference type="Gene3D" id="2.60.40.150">
    <property type="entry name" value="C2 domain"/>
    <property type="match status" value="3"/>
</dbReference>
<dbReference type="FunFam" id="2.60.40.150:FF:000073">
    <property type="entry name" value="protein fantom isoform X1"/>
    <property type="match status" value="1"/>
</dbReference>
<dbReference type="Pfam" id="PF11618">
    <property type="entry name" value="C2-C2_1"/>
    <property type="match status" value="1"/>
</dbReference>
<reference evidence="10" key="1">
    <citation type="journal article" date="2006" name="Science">
        <title>Ancient noncoding elements conserved in the human genome.</title>
        <authorList>
            <person name="Venkatesh B."/>
            <person name="Kirkness E.F."/>
            <person name="Loh Y.H."/>
            <person name="Halpern A.L."/>
            <person name="Lee A.P."/>
            <person name="Johnson J."/>
            <person name="Dandona N."/>
            <person name="Viswanathan L.D."/>
            <person name="Tay A."/>
            <person name="Venter J.C."/>
            <person name="Strausberg R.L."/>
            <person name="Brenner S."/>
        </authorList>
    </citation>
    <scope>NUCLEOTIDE SEQUENCE [LARGE SCALE GENOMIC DNA]</scope>
</reference>
<dbReference type="Proteomes" id="UP000314986">
    <property type="component" value="Unassembled WGS sequence"/>
</dbReference>
<reference evidence="9" key="4">
    <citation type="submission" date="2025-08" db="UniProtKB">
        <authorList>
            <consortium name="Ensembl"/>
        </authorList>
    </citation>
    <scope>IDENTIFICATION</scope>
</reference>
<organism evidence="9 10">
    <name type="scientific">Callorhinchus milii</name>
    <name type="common">Ghost shark</name>
    <dbReference type="NCBI Taxonomy" id="7868"/>
    <lineage>
        <taxon>Eukaryota</taxon>
        <taxon>Metazoa</taxon>
        <taxon>Chordata</taxon>
        <taxon>Craniata</taxon>
        <taxon>Vertebrata</taxon>
        <taxon>Chondrichthyes</taxon>
        <taxon>Holocephali</taxon>
        <taxon>Chimaeriformes</taxon>
        <taxon>Callorhinchidae</taxon>
        <taxon>Callorhinchus</taxon>
    </lineage>
</organism>
<comment type="subcellular location">
    <subcellularLocation>
        <location evidence="1">Cell projection</location>
        <location evidence="1">Cilium</location>
    </subcellularLocation>
</comment>
<keyword evidence="4" id="KW-0969">Cilium</keyword>
<dbReference type="SMART" id="SM00239">
    <property type="entry name" value="C2"/>
    <property type="match status" value="1"/>
</dbReference>
<evidence type="ECO:0000256" key="2">
    <source>
        <dbReference type="ARBA" id="ARBA00006042"/>
    </source>
</evidence>
<dbReference type="CDD" id="cd00030">
    <property type="entry name" value="C2"/>
    <property type="match status" value="1"/>
</dbReference>